<dbReference type="AlphaFoldDB" id="A0A392RYU9"/>
<organism evidence="1 2">
    <name type="scientific">Trifolium medium</name>
    <dbReference type="NCBI Taxonomy" id="97028"/>
    <lineage>
        <taxon>Eukaryota</taxon>
        <taxon>Viridiplantae</taxon>
        <taxon>Streptophyta</taxon>
        <taxon>Embryophyta</taxon>
        <taxon>Tracheophyta</taxon>
        <taxon>Spermatophyta</taxon>
        <taxon>Magnoliopsida</taxon>
        <taxon>eudicotyledons</taxon>
        <taxon>Gunneridae</taxon>
        <taxon>Pentapetalae</taxon>
        <taxon>rosids</taxon>
        <taxon>fabids</taxon>
        <taxon>Fabales</taxon>
        <taxon>Fabaceae</taxon>
        <taxon>Papilionoideae</taxon>
        <taxon>50 kb inversion clade</taxon>
        <taxon>NPAAA clade</taxon>
        <taxon>Hologalegina</taxon>
        <taxon>IRL clade</taxon>
        <taxon>Trifolieae</taxon>
        <taxon>Trifolium</taxon>
    </lineage>
</organism>
<feature type="non-terminal residue" evidence="1">
    <location>
        <position position="1"/>
    </location>
</feature>
<proteinExistence type="predicted"/>
<name>A0A392RYU9_9FABA</name>
<protein>
    <submittedName>
        <fullName evidence="1">Uncharacterized protein</fullName>
    </submittedName>
</protein>
<dbReference type="EMBL" id="LXQA010284107">
    <property type="protein sequence ID" value="MCI40795.1"/>
    <property type="molecule type" value="Genomic_DNA"/>
</dbReference>
<reference evidence="1 2" key="1">
    <citation type="journal article" date="2018" name="Front. Plant Sci.">
        <title>Red Clover (Trifolium pratense) and Zigzag Clover (T. medium) - A Picture of Genomic Similarities and Differences.</title>
        <authorList>
            <person name="Dluhosova J."/>
            <person name="Istvanek J."/>
            <person name="Nedelnik J."/>
            <person name="Repkova J."/>
        </authorList>
    </citation>
    <scope>NUCLEOTIDE SEQUENCE [LARGE SCALE GENOMIC DNA]</scope>
    <source>
        <strain evidence="2">cv. 10/8</strain>
        <tissue evidence="1">Leaf</tissue>
    </source>
</reference>
<comment type="caution">
    <text evidence="1">The sequence shown here is derived from an EMBL/GenBank/DDBJ whole genome shotgun (WGS) entry which is preliminary data.</text>
</comment>
<accession>A0A392RYU9</accession>
<evidence type="ECO:0000313" key="2">
    <source>
        <dbReference type="Proteomes" id="UP000265520"/>
    </source>
</evidence>
<evidence type="ECO:0000313" key="1">
    <source>
        <dbReference type="EMBL" id="MCI40795.1"/>
    </source>
</evidence>
<dbReference type="Proteomes" id="UP000265520">
    <property type="component" value="Unassembled WGS sequence"/>
</dbReference>
<keyword evidence="2" id="KW-1185">Reference proteome</keyword>
<sequence length="62" mass="7000">SFPSPYRSSHAYGTLVISSTLVKSIPEYTCSYQFTVLNFSVEPCFPTPSLLPRYFATNNPKF</sequence>